<comment type="caution">
    <text evidence="3">The sequence shown here is derived from an EMBL/GenBank/DDBJ whole genome shotgun (WGS) entry which is preliminary data.</text>
</comment>
<proteinExistence type="predicted"/>
<gene>
    <name evidence="2" type="ORF">JG687_00003186</name>
    <name evidence="3" type="ORF">PC110_g9782</name>
</gene>
<dbReference type="EMBL" id="MJFZ01000221">
    <property type="protein sequence ID" value="RAW33890.1"/>
    <property type="molecule type" value="Genomic_DNA"/>
</dbReference>
<evidence type="ECO:0000313" key="2">
    <source>
        <dbReference type="EMBL" id="KAG6969484.1"/>
    </source>
</evidence>
<feature type="compositionally biased region" description="Basic and acidic residues" evidence="1">
    <location>
        <begin position="58"/>
        <end position="74"/>
    </location>
</feature>
<dbReference type="OrthoDB" id="118240at2759"/>
<reference evidence="2" key="2">
    <citation type="submission" date="2021-01" db="EMBL/GenBank/DDBJ databases">
        <title>Phytophthora aleatoria, a newly-described species from Pinus radiata is distinct from Phytophthora cactorum isolates based on comparative genomics.</title>
        <authorList>
            <person name="Mcdougal R."/>
            <person name="Panda P."/>
            <person name="Williams N."/>
            <person name="Studholme D.J."/>
        </authorList>
    </citation>
    <scope>NUCLEOTIDE SEQUENCE</scope>
    <source>
        <strain evidence="2">NZFS 3830</strain>
    </source>
</reference>
<evidence type="ECO:0000313" key="4">
    <source>
        <dbReference type="Proteomes" id="UP000251314"/>
    </source>
</evidence>
<keyword evidence="4" id="KW-1185">Reference proteome</keyword>
<name>A0A329SB75_9STRA</name>
<evidence type="ECO:0000256" key="1">
    <source>
        <dbReference type="SAM" id="MobiDB-lite"/>
    </source>
</evidence>
<dbReference type="AlphaFoldDB" id="A0A329SB75"/>
<dbReference type="EMBL" id="JAENGZ010000095">
    <property type="protein sequence ID" value="KAG6969484.1"/>
    <property type="molecule type" value="Genomic_DNA"/>
</dbReference>
<feature type="compositionally biased region" description="Basic and acidic residues" evidence="1">
    <location>
        <begin position="99"/>
        <end position="109"/>
    </location>
</feature>
<feature type="region of interest" description="Disordered" evidence="1">
    <location>
        <begin position="28"/>
        <end position="121"/>
    </location>
</feature>
<dbReference type="Proteomes" id="UP000251314">
    <property type="component" value="Unassembled WGS sequence"/>
</dbReference>
<sequence>MSLQDWNPNEAGAALQKWTKKLRKAFGAIGINDGKQPVSRLPTLEEDPSKVPLPPTPKRPERTPPTKRGADRDVFGTADASPYLQDSHMVMPRSTSRTRRIDAEDEGSRGHRGGTQAPTNVSGRRRTQCICTHIDSTGLGACARSVAILCFPTYILPSLHRHQRHEPTLKAKPGGGWTHSMLQTGVTAILMMSNDLIKTVLIWLLF</sequence>
<protein>
    <submittedName>
        <fullName evidence="3">Uncharacterized protein</fullName>
    </submittedName>
</protein>
<organism evidence="3 4">
    <name type="scientific">Phytophthora cactorum</name>
    <dbReference type="NCBI Taxonomy" id="29920"/>
    <lineage>
        <taxon>Eukaryota</taxon>
        <taxon>Sar</taxon>
        <taxon>Stramenopiles</taxon>
        <taxon>Oomycota</taxon>
        <taxon>Peronosporomycetes</taxon>
        <taxon>Peronosporales</taxon>
        <taxon>Peronosporaceae</taxon>
        <taxon>Phytophthora</taxon>
    </lineage>
</organism>
<dbReference type="VEuPathDB" id="FungiDB:PC110_g9782"/>
<accession>A0A329SB75</accession>
<reference evidence="3 4" key="1">
    <citation type="submission" date="2018-01" db="EMBL/GenBank/DDBJ databases">
        <title>Draft genome of the strawberry crown rot pathogen Phytophthora cactorum.</title>
        <authorList>
            <person name="Armitage A.D."/>
            <person name="Lysoe E."/>
            <person name="Nellist C.F."/>
            <person name="Harrison R.J."/>
            <person name="Brurberg M.B."/>
        </authorList>
    </citation>
    <scope>NUCLEOTIDE SEQUENCE [LARGE SCALE GENOMIC DNA]</scope>
    <source>
        <strain evidence="3 4">10300</strain>
    </source>
</reference>
<evidence type="ECO:0000313" key="3">
    <source>
        <dbReference type="EMBL" id="RAW33890.1"/>
    </source>
</evidence>
<dbReference type="Proteomes" id="UP000688947">
    <property type="component" value="Unassembled WGS sequence"/>
</dbReference>